<dbReference type="Proteomes" id="UP001385951">
    <property type="component" value="Unassembled WGS sequence"/>
</dbReference>
<organism evidence="2 3">
    <name type="scientific">Cerrena zonata</name>
    <dbReference type="NCBI Taxonomy" id="2478898"/>
    <lineage>
        <taxon>Eukaryota</taxon>
        <taxon>Fungi</taxon>
        <taxon>Dikarya</taxon>
        <taxon>Basidiomycota</taxon>
        <taxon>Agaricomycotina</taxon>
        <taxon>Agaricomycetes</taxon>
        <taxon>Polyporales</taxon>
        <taxon>Cerrenaceae</taxon>
        <taxon>Cerrena</taxon>
    </lineage>
</organism>
<protein>
    <submittedName>
        <fullName evidence="2">Uncharacterized protein</fullName>
    </submittedName>
</protein>
<evidence type="ECO:0000313" key="3">
    <source>
        <dbReference type="Proteomes" id="UP001385951"/>
    </source>
</evidence>
<gene>
    <name evidence="2" type="ORF">QCA50_013384</name>
</gene>
<reference evidence="2 3" key="1">
    <citation type="submission" date="2022-09" db="EMBL/GenBank/DDBJ databases">
        <authorList>
            <person name="Palmer J.M."/>
        </authorList>
    </citation>
    <scope>NUCLEOTIDE SEQUENCE [LARGE SCALE GENOMIC DNA]</scope>
    <source>
        <strain evidence="2 3">DSM 7382</strain>
    </source>
</reference>
<keyword evidence="3" id="KW-1185">Reference proteome</keyword>
<name>A0AAW0FVY8_9APHY</name>
<proteinExistence type="predicted"/>
<evidence type="ECO:0000256" key="1">
    <source>
        <dbReference type="SAM" id="MobiDB-lite"/>
    </source>
</evidence>
<accession>A0AAW0FVY8</accession>
<dbReference type="AlphaFoldDB" id="A0AAW0FVY8"/>
<comment type="caution">
    <text evidence="2">The sequence shown here is derived from an EMBL/GenBank/DDBJ whole genome shotgun (WGS) entry which is preliminary data.</text>
</comment>
<dbReference type="EMBL" id="JASBNA010000030">
    <property type="protein sequence ID" value="KAK7683549.1"/>
    <property type="molecule type" value="Genomic_DNA"/>
</dbReference>
<sequence>MSCRRCDRARLIGCHVGPAAICGIPNETNGGDYERLITQERYTFGPEDSYSGYLFSDGEDLQSCCGRKTCIDPYRHKFVCVDCRRCFKQAIIEGNVYEDDQWGQLRRVGPERERVKEVWDAYYSIVGKSRRHNLDDDAAKDLIEKQNRYWVEGESGFTPEELEELRKISPEFLWKDMEKNGHCPQCGKEGRKVGETFRPCAQTDDKGWKWIKERLDAGEDFSFCMTDEEQAEVIQEGKRLKERSKGDETWVAERNRRIAELKEASGKGQRTKTEQEKLNRIRGDKELGDSSVV</sequence>
<feature type="region of interest" description="Disordered" evidence="1">
    <location>
        <begin position="261"/>
        <end position="293"/>
    </location>
</feature>
<evidence type="ECO:0000313" key="2">
    <source>
        <dbReference type="EMBL" id="KAK7683549.1"/>
    </source>
</evidence>